<dbReference type="Pfam" id="PF01047">
    <property type="entry name" value="MarR"/>
    <property type="match status" value="1"/>
</dbReference>
<dbReference type="GO" id="GO:0003677">
    <property type="term" value="F:DNA binding"/>
    <property type="evidence" value="ECO:0007669"/>
    <property type="project" value="UniProtKB-KW"/>
</dbReference>
<protein>
    <recommendedName>
        <fullName evidence="4">HTH marR-type domain-containing protein</fullName>
    </recommendedName>
</protein>
<dbReference type="Gene3D" id="1.10.10.10">
    <property type="entry name" value="Winged helix-like DNA-binding domain superfamily/Winged helix DNA-binding domain"/>
    <property type="match status" value="1"/>
</dbReference>
<dbReference type="GO" id="GO:0003700">
    <property type="term" value="F:DNA-binding transcription factor activity"/>
    <property type="evidence" value="ECO:0007669"/>
    <property type="project" value="InterPro"/>
</dbReference>
<evidence type="ECO:0000313" key="5">
    <source>
        <dbReference type="EMBL" id="PAU95097.1"/>
    </source>
</evidence>
<dbReference type="SUPFAM" id="SSF46785">
    <property type="entry name" value="Winged helix' DNA-binding domain"/>
    <property type="match status" value="1"/>
</dbReference>
<sequence length="161" mass="18887">MKAVEEEIYKKKKEFVEEASLIFEEQGHSRISGQVLAWLHVCEPEAQSFSDLVEHLNVSKASISNMTRLLLQSGFIEKVRKPGERQTCFKLVDHAWCKVMERHLEKMKQLRDISAKYKEELKVEDDTDIDRLNEMHDFYAFVTEHFPESIETYKKSCSDEG</sequence>
<dbReference type="OrthoDB" id="1807857at2"/>
<feature type="domain" description="HTH marR-type" evidence="4">
    <location>
        <begin position="35"/>
        <end position="85"/>
    </location>
</feature>
<organism evidence="5 6">
    <name type="scientific">Fodinibius salipaludis</name>
    <dbReference type="NCBI Taxonomy" id="2032627"/>
    <lineage>
        <taxon>Bacteria</taxon>
        <taxon>Pseudomonadati</taxon>
        <taxon>Balneolota</taxon>
        <taxon>Balneolia</taxon>
        <taxon>Balneolales</taxon>
        <taxon>Balneolaceae</taxon>
        <taxon>Fodinibius</taxon>
    </lineage>
</organism>
<dbReference type="PANTHER" id="PTHR38465:SF2">
    <property type="entry name" value="HTH-TYPE TRANSCRIPTIONAL REGULATOR MMPR5"/>
    <property type="match status" value="1"/>
</dbReference>
<evidence type="ECO:0000256" key="2">
    <source>
        <dbReference type="ARBA" id="ARBA00023125"/>
    </source>
</evidence>
<evidence type="ECO:0000256" key="1">
    <source>
        <dbReference type="ARBA" id="ARBA00023015"/>
    </source>
</evidence>
<dbReference type="InterPro" id="IPR052362">
    <property type="entry name" value="HTH-GbsR_regulator"/>
</dbReference>
<evidence type="ECO:0000313" key="6">
    <source>
        <dbReference type="Proteomes" id="UP000218831"/>
    </source>
</evidence>
<comment type="caution">
    <text evidence="5">The sequence shown here is derived from an EMBL/GenBank/DDBJ whole genome shotgun (WGS) entry which is preliminary data.</text>
</comment>
<proteinExistence type="predicted"/>
<dbReference type="PANTHER" id="PTHR38465">
    <property type="entry name" value="HTH-TYPE TRANSCRIPTIONAL REGULATOR MJ1563-RELATED"/>
    <property type="match status" value="1"/>
</dbReference>
<dbReference type="Proteomes" id="UP000218831">
    <property type="component" value="Unassembled WGS sequence"/>
</dbReference>
<accession>A0A2A2GDX1</accession>
<keyword evidence="6" id="KW-1185">Reference proteome</keyword>
<keyword evidence="2" id="KW-0238">DNA-binding</keyword>
<dbReference type="InterPro" id="IPR036390">
    <property type="entry name" value="WH_DNA-bd_sf"/>
</dbReference>
<reference evidence="5 6" key="1">
    <citation type="submission" date="2017-08" db="EMBL/GenBank/DDBJ databases">
        <title>Aliifodinibius alkalisoli sp. nov., isolated from saline alkaline soil.</title>
        <authorList>
            <person name="Liu D."/>
            <person name="Zhang G."/>
        </authorList>
    </citation>
    <scope>NUCLEOTIDE SEQUENCE [LARGE SCALE GENOMIC DNA]</scope>
    <source>
        <strain evidence="5 6">WN023</strain>
    </source>
</reference>
<dbReference type="Gene3D" id="1.10.287.160">
    <property type="entry name" value="HR1 repeat"/>
    <property type="match status" value="1"/>
</dbReference>
<evidence type="ECO:0000259" key="4">
    <source>
        <dbReference type="Pfam" id="PF01047"/>
    </source>
</evidence>
<gene>
    <name evidence="5" type="ORF">CK503_02540</name>
</gene>
<keyword evidence="1" id="KW-0805">Transcription regulation</keyword>
<dbReference type="InterPro" id="IPR036388">
    <property type="entry name" value="WH-like_DNA-bd_sf"/>
</dbReference>
<evidence type="ECO:0000256" key="3">
    <source>
        <dbReference type="ARBA" id="ARBA00023163"/>
    </source>
</evidence>
<dbReference type="InterPro" id="IPR000835">
    <property type="entry name" value="HTH_MarR-typ"/>
</dbReference>
<dbReference type="AlphaFoldDB" id="A0A2A2GDX1"/>
<dbReference type="RefSeq" id="WP_095605224.1">
    <property type="nucleotide sequence ID" value="NZ_NSKE01000002.1"/>
</dbReference>
<dbReference type="EMBL" id="NSKE01000002">
    <property type="protein sequence ID" value="PAU95097.1"/>
    <property type="molecule type" value="Genomic_DNA"/>
</dbReference>
<keyword evidence="3" id="KW-0804">Transcription</keyword>
<name>A0A2A2GDX1_9BACT</name>